<evidence type="ECO:0000313" key="3">
    <source>
        <dbReference type="Proteomes" id="UP001276150"/>
    </source>
</evidence>
<dbReference type="InterPro" id="IPR043519">
    <property type="entry name" value="NT_sf"/>
</dbReference>
<reference evidence="2 3" key="1">
    <citation type="submission" date="2022-11" db="EMBL/GenBank/DDBJ databases">
        <title>Deinococcus ZS9-10, Low Temperature and Draught-tolerating, UV-resistant Bacteria from Continental Antarctica.</title>
        <authorList>
            <person name="Cheng L."/>
        </authorList>
    </citation>
    <scope>NUCLEOTIDE SEQUENCE [LARGE SCALE GENOMIC DNA]</scope>
    <source>
        <strain evidence="2 3">ZS9-10</strain>
    </source>
</reference>
<dbReference type="Proteomes" id="UP001276150">
    <property type="component" value="Unassembled WGS sequence"/>
</dbReference>
<dbReference type="Gene3D" id="1.20.120.330">
    <property type="entry name" value="Nucleotidyltransferases domain 2"/>
    <property type="match status" value="1"/>
</dbReference>
<dbReference type="Gene3D" id="3.30.460.10">
    <property type="entry name" value="Beta Polymerase, domain 2"/>
    <property type="match status" value="1"/>
</dbReference>
<dbReference type="EMBL" id="JAPMIV010000028">
    <property type="protein sequence ID" value="MDV6375516.1"/>
    <property type="molecule type" value="Genomic_DNA"/>
</dbReference>
<keyword evidence="3" id="KW-1185">Reference proteome</keyword>
<proteinExistence type="predicted"/>
<dbReference type="RefSeq" id="WP_317640857.1">
    <property type="nucleotide sequence ID" value="NZ_JAPMIV010000028.1"/>
</dbReference>
<sequence>MSPKLELTRHAELDAQLRGAMCADPRITHALAYGSFTQGTADRFSDLEYWLYLRPDAEFDVRGWLEKLVPVLHFVVNEFGTPTAILPGLLRLELHAVPNTRLAELETWGNEHLYPERMRVKDVDGRLAVALQKLTSKAPPEAEAQATLDRVLNWLTFGLNVLARGERIRAHGLLWWIQGGLLSLAAVQSGQTEYLLNPARLAERRLNAETLRQYAGVTGGIDDLEQVYSAAVDWTLELAGLLGLAVNAELDADLRERARMST</sequence>
<protein>
    <recommendedName>
        <fullName evidence="1">Lincosamide nucleotidyltransferase-like C-terminal domain-containing protein</fullName>
    </recommendedName>
</protein>
<organism evidence="2 3">
    <name type="scientific">Deinococcus arenicola</name>
    <dbReference type="NCBI Taxonomy" id="2994950"/>
    <lineage>
        <taxon>Bacteria</taxon>
        <taxon>Thermotogati</taxon>
        <taxon>Deinococcota</taxon>
        <taxon>Deinococci</taxon>
        <taxon>Deinococcales</taxon>
        <taxon>Deinococcaceae</taxon>
        <taxon>Deinococcus</taxon>
    </lineage>
</organism>
<accession>A0ABU4DSV7</accession>
<name>A0ABU4DSV7_9DEIO</name>
<dbReference type="Pfam" id="PF21418">
    <property type="entry name" value="LinB-like_C"/>
    <property type="match status" value="1"/>
</dbReference>
<dbReference type="InterPro" id="IPR048495">
    <property type="entry name" value="LinB-like_C"/>
</dbReference>
<gene>
    <name evidence="2" type="ORF">ORD21_13025</name>
</gene>
<feature type="domain" description="Lincosamide nucleotidyltransferase-like C-terminal" evidence="1">
    <location>
        <begin position="150"/>
        <end position="254"/>
    </location>
</feature>
<evidence type="ECO:0000259" key="1">
    <source>
        <dbReference type="Pfam" id="PF21418"/>
    </source>
</evidence>
<evidence type="ECO:0000313" key="2">
    <source>
        <dbReference type="EMBL" id="MDV6375516.1"/>
    </source>
</evidence>
<comment type="caution">
    <text evidence="2">The sequence shown here is derived from an EMBL/GenBank/DDBJ whole genome shotgun (WGS) entry which is preliminary data.</text>
</comment>